<keyword evidence="3" id="KW-1185">Reference proteome</keyword>
<dbReference type="AlphaFoldDB" id="A0A1M5VZK2"/>
<dbReference type="NCBIfam" id="TIGR00807">
    <property type="entry name" value="malonate_madL"/>
    <property type="match status" value="1"/>
</dbReference>
<protein>
    <submittedName>
        <fullName evidence="2">Malonate transporter, MadL subunit</fullName>
    </submittedName>
</protein>
<feature type="transmembrane region" description="Helical" evidence="1">
    <location>
        <begin position="92"/>
        <end position="112"/>
    </location>
</feature>
<accession>A0A1M5VZK2</accession>
<sequence>MKIYGVALLAGCFLLGKLTGYLLGTLINIDGDMGGVGFAMIYLIAANVFMEKNKLQRKQTKNGVLFWGAMYIPIVIAMAATQNVKAAWNGGWIAVLVGVLVSILGYLLVPLISQIGKKTDKLEF</sequence>
<feature type="transmembrane region" description="Helical" evidence="1">
    <location>
        <begin position="7"/>
        <end position="27"/>
    </location>
</feature>
<feature type="transmembrane region" description="Helical" evidence="1">
    <location>
        <begin position="33"/>
        <end position="50"/>
    </location>
</feature>
<keyword evidence="1" id="KW-0472">Membrane</keyword>
<dbReference type="Pfam" id="PF03817">
    <property type="entry name" value="MadL"/>
    <property type="match status" value="1"/>
</dbReference>
<evidence type="ECO:0000313" key="3">
    <source>
        <dbReference type="Proteomes" id="UP000184109"/>
    </source>
</evidence>
<reference evidence="3" key="1">
    <citation type="submission" date="2016-11" db="EMBL/GenBank/DDBJ databases">
        <authorList>
            <person name="Varghese N."/>
            <person name="Submissions S."/>
        </authorList>
    </citation>
    <scope>NUCLEOTIDE SEQUENCE [LARGE SCALE GENOMIC DNA]</scope>
    <source>
        <strain evidence="3">DSM 100572</strain>
    </source>
</reference>
<dbReference type="GO" id="GO:0016020">
    <property type="term" value="C:membrane"/>
    <property type="evidence" value="ECO:0007669"/>
    <property type="project" value="InterPro"/>
</dbReference>
<keyword evidence="1" id="KW-0812">Transmembrane</keyword>
<dbReference type="OrthoDB" id="286752at2"/>
<dbReference type="EMBL" id="FQXQ01000004">
    <property type="protein sequence ID" value="SHH80414.1"/>
    <property type="molecule type" value="Genomic_DNA"/>
</dbReference>
<keyword evidence="1" id="KW-1133">Transmembrane helix</keyword>
<dbReference type="STRING" id="1195760.SAMN05444281_2067"/>
<proteinExistence type="predicted"/>
<evidence type="ECO:0000313" key="2">
    <source>
        <dbReference type="EMBL" id="SHH80414.1"/>
    </source>
</evidence>
<dbReference type="RefSeq" id="WP_073121178.1">
    <property type="nucleotide sequence ID" value="NZ_BMEN01000004.1"/>
</dbReference>
<organism evidence="2 3">
    <name type="scientific">Wenyingzhuangia marina</name>
    <dbReference type="NCBI Taxonomy" id="1195760"/>
    <lineage>
        <taxon>Bacteria</taxon>
        <taxon>Pseudomonadati</taxon>
        <taxon>Bacteroidota</taxon>
        <taxon>Flavobacteriia</taxon>
        <taxon>Flavobacteriales</taxon>
        <taxon>Flavobacteriaceae</taxon>
        <taxon>Wenyingzhuangia</taxon>
    </lineage>
</organism>
<dbReference type="Proteomes" id="UP000184109">
    <property type="component" value="Unassembled WGS sequence"/>
</dbReference>
<dbReference type="InterPro" id="IPR004690">
    <property type="entry name" value="Maln_transptMadL"/>
</dbReference>
<evidence type="ECO:0000256" key="1">
    <source>
        <dbReference type="SAM" id="Phobius"/>
    </source>
</evidence>
<name>A0A1M5VZK2_9FLAO</name>
<gene>
    <name evidence="2" type="ORF">SAMN05444281_2067</name>
</gene>
<feature type="transmembrane region" description="Helical" evidence="1">
    <location>
        <begin position="62"/>
        <end position="80"/>
    </location>
</feature>